<evidence type="ECO:0000256" key="4">
    <source>
        <dbReference type="ARBA" id="ARBA00023242"/>
    </source>
</evidence>
<evidence type="ECO:0000313" key="7">
    <source>
        <dbReference type="Proteomes" id="UP001454036"/>
    </source>
</evidence>
<dbReference type="InterPro" id="IPR011598">
    <property type="entry name" value="bHLH_dom"/>
</dbReference>
<evidence type="ECO:0000256" key="1">
    <source>
        <dbReference type="ARBA" id="ARBA00004123"/>
    </source>
</evidence>
<dbReference type="GO" id="GO:0046983">
    <property type="term" value="F:protein dimerization activity"/>
    <property type="evidence" value="ECO:0007669"/>
    <property type="project" value="InterPro"/>
</dbReference>
<dbReference type="PROSITE" id="PS50888">
    <property type="entry name" value="BHLH"/>
    <property type="match status" value="1"/>
</dbReference>
<name>A0AAV3NNJ5_LITER</name>
<dbReference type="InterPro" id="IPR036638">
    <property type="entry name" value="HLH_DNA-bd_sf"/>
</dbReference>
<keyword evidence="3" id="KW-0804">Transcription</keyword>
<dbReference type="Gene3D" id="4.10.280.10">
    <property type="entry name" value="Helix-loop-helix DNA-binding domain"/>
    <property type="match status" value="1"/>
</dbReference>
<evidence type="ECO:0000259" key="5">
    <source>
        <dbReference type="PROSITE" id="PS50888"/>
    </source>
</evidence>
<evidence type="ECO:0000256" key="3">
    <source>
        <dbReference type="ARBA" id="ARBA00023163"/>
    </source>
</evidence>
<dbReference type="EMBL" id="BAABME010000235">
    <property type="protein sequence ID" value="GAA0140954.1"/>
    <property type="molecule type" value="Genomic_DNA"/>
</dbReference>
<evidence type="ECO:0000313" key="6">
    <source>
        <dbReference type="EMBL" id="GAA0140954.1"/>
    </source>
</evidence>
<dbReference type="InterPro" id="IPR044295">
    <property type="entry name" value="BIM1/2/3"/>
</dbReference>
<reference evidence="6 7" key="1">
    <citation type="submission" date="2024-01" db="EMBL/GenBank/DDBJ databases">
        <title>The complete chloroplast genome sequence of Lithospermum erythrorhizon: insights into the phylogenetic relationship among Boraginaceae species and the maternal lineages of purple gromwells.</title>
        <authorList>
            <person name="Okada T."/>
            <person name="Watanabe K."/>
        </authorList>
    </citation>
    <scope>NUCLEOTIDE SEQUENCE [LARGE SCALE GENOMIC DNA]</scope>
</reference>
<accession>A0AAV3NNJ5</accession>
<keyword evidence="4" id="KW-0539">Nucleus</keyword>
<feature type="domain" description="BHLH" evidence="5">
    <location>
        <begin position="1"/>
        <end position="43"/>
    </location>
</feature>
<dbReference type="PANTHER" id="PTHR46412">
    <property type="entry name" value="BES1-INTERACTING MYC-LIKE PROTEIN"/>
    <property type="match status" value="1"/>
</dbReference>
<dbReference type="AlphaFoldDB" id="A0AAV3NNJ5"/>
<sequence>METTNLGFDEKRFQRLREIIPHGDQKRDKASFMLEVIEYIQYLQEKVQRYEGTYQGWNHEPSKLVPWGKSLRNGEGLVDQSQCTSSGSGRSTLFVAKTDDSKADISPTNTSDVHKFADHLNNVVMPKDRLQQPELSNKAQLQQLIPATTFSSGVAFDMNKPAPQQPQAHFQPRLCTMDDAESSGHKLKELQTHLLASFIYPIFAQRASHTFLQIP</sequence>
<comment type="subcellular location">
    <subcellularLocation>
        <location evidence="1">Nucleus</location>
    </subcellularLocation>
</comment>
<dbReference type="GO" id="GO:0003700">
    <property type="term" value="F:DNA-binding transcription factor activity"/>
    <property type="evidence" value="ECO:0007669"/>
    <property type="project" value="InterPro"/>
</dbReference>
<dbReference type="PANTHER" id="PTHR46412:SF3">
    <property type="entry name" value="TRANSCRIPTION FACTOR BIM1"/>
    <property type="match status" value="1"/>
</dbReference>
<gene>
    <name evidence="6" type="ORF">LIER_02206</name>
</gene>
<evidence type="ECO:0000256" key="2">
    <source>
        <dbReference type="ARBA" id="ARBA00023015"/>
    </source>
</evidence>
<comment type="caution">
    <text evidence="6">The sequence shown here is derived from an EMBL/GenBank/DDBJ whole genome shotgun (WGS) entry which is preliminary data.</text>
</comment>
<organism evidence="6 7">
    <name type="scientific">Lithospermum erythrorhizon</name>
    <name type="common">Purple gromwell</name>
    <name type="synonym">Lithospermum officinale var. erythrorhizon</name>
    <dbReference type="NCBI Taxonomy" id="34254"/>
    <lineage>
        <taxon>Eukaryota</taxon>
        <taxon>Viridiplantae</taxon>
        <taxon>Streptophyta</taxon>
        <taxon>Embryophyta</taxon>
        <taxon>Tracheophyta</taxon>
        <taxon>Spermatophyta</taxon>
        <taxon>Magnoliopsida</taxon>
        <taxon>eudicotyledons</taxon>
        <taxon>Gunneridae</taxon>
        <taxon>Pentapetalae</taxon>
        <taxon>asterids</taxon>
        <taxon>lamiids</taxon>
        <taxon>Boraginales</taxon>
        <taxon>Boraginaceae</taxon>
        <taxon>Boraginoideae</taxon>
        <taxon>Lithospermeae</taxon>
        <taxon>Lithospermum</taxon>
    </lineage>
</organism>
<dbReference type="Proteomes" id="UP001454036">
    <property type="component" value="Unassembled WGS sequence"/>
</dbReference>
<proteinExistence type="predicted"/>
<keyword evidence="7" id="KW-1185">Reference proteome</keyword>
<protein>
    <submittedName>
        <fullName evidence="6">Basic helix-loop-helix transcription factor</fullName>
    </submittedName>
</protein>
<dbReference type="GO" id="GO:0005634">
    <property type="term" value="C:nucleus"/>
    <property type="evidence" value="ECO:0007669"/>
    <property type="project" value="UniProtKB-SubCell"/>
</dbReference>
<keyword evidence="2" id="KW-0805">Transcription regulation</keyword>
<dbReference type="GO" id="GO:0006351">
    <property type="term" value="P:DNA-templated transcription"/>
    <property type="evidence" value="ECO:0007669"/>
    <property type="project" value="InterPro"/>
</dbReference>
<dbReference type="Pfam" id="PF00010">
    <property type="entry name" value="HLH"/>
    <property type="match status" value="1"/>
</dbReference>
<dbReference type="SUPFAM" id="SSF47459">
    <property type="entry name" value="HLH, helix-loop-helix DNA-binding domain"/>
    <property type="match status" value="1"/>
</dbReference>